<dbReference type="PROSITE" id="PS00409">
    <property type="entry name" value="PROKAR_NTER_METHYL"/>
    <property type="match status" value="1"/>
</dbReference>
<evidence type="ECO:0000313" key="2">
    <source>
        <dbReference type="EMBL" id="MCZ8401413.1"/>
    </source>
</evidence>
<dbReference type="AlphaFoldDB" id="A0A9X3KWH4"/>
<name>A0A9X3KWH4_ALCXX</name>
<organism evidence="2 3">
    <name type="scientific">Alcaligenes xylosoxydans xylosoxydans</name>
    <name type="common">Achromobacter xylosoxidans</name>
    <dbReference type="NCBI Taxonomy" id="85698"/>
    <lineage>
        <taxon>Bacteria</taxon>
        <taxon>Pseudomonadati</taxon>
        <taxon>Pseudomonadota</taxon>
        <taxon>Betaproteobacteria</taxon>
        <taxon>Burkholderiales</taxon>
        <taxon>Alcaligenaceae</taxon>
        <taxon>Achromobacter</taxon>
    </lineage>
</organism>
<keyword evidence="1" id="KW-1133">Transmembrane helix</keyword>
<dbReference type="Proteomes" id="UP001141992">
    <property type="component" value="Unassembled WGS sequence"/>
</dbReference>
<dbReference type="RefSeq" id="WP_070759967.1">
    <property type="nucleotide sequence ID" value="NZ_CP188776.1"/>
</dbReference>
<sequence length="429" mass="44139">MQLFQSPLPSRARARPSTQAGFTLVEITVALLLVMLLAVFAAKEGRRKADEGAAEATGRYLMQIRGAVVDLQLKHEAWLRGEDLTGLPAGSYPTPPTLAWASVGGAQVARGGLSDLTALGLLPATIPRYPSLGDVARFILVRQGACPGADCRTSAFVYACHPINAARSLRQNAGCTPPAANRSVFDQTLLSKVVLAAEGYGGHDARGSANVRGPLMNIPRAWFDFGTQPGHAVIAASLDATPFGQFVRHGETRPVTLHNTLTVGETIQSNKGLLLNTSVAQGAACTVEGLYASTANKMLAVCTGGAWFTPFGHVITGVYSNLPSDAAIPALSCPAGQTPWRYASIQSLDVTVTGSDVNVGGSVGGSIQGSGSVNAAGAVAVNGTFAGSFQNSGSSYVRVGQTVAIAGDRVVISPAGANARAAVIQGCKN</sequence>
<feature type="transmembrane region" description="Helical" evidence="1">
    <location>
        <begin position="20"/>
        <end position="42"/>
    </location>
</feature>
<accession>A0A9X3KWH4</accession>
<evidence type="ECO:0000256" key="1">
    <source>
        <dbReference type="SAM" id="Phobius"/>
    </source>
</evidence>
<dbReference type="Pfam" id="PF07963">
    <property type="entry name" value="N_methyl"/>
    <property type="match status" value="1"/>
</dbReference>
<evidence type="ECO:0000313" key="3">
    <source>
        <dbReference type="Proteomes" id="UP001141992"/>
    </source>
</evidence>
<dbReference type="EMBL" id="JAPZVI010000004">
    <property type="protein sequence ID" value="MCZ8401413.1"/>
    <property type="molecule type" value="Genomic_DNA"/>
</dbReference>
<comment type="caution">
    <text evidence="2">The sequence shown here is derived from an EMBL/GenBank/DDBJ whole genome shotgun (WGS) entry which is preliminary data.</text>
</comment>
<proteinExistence type="predicted"/>
<gene>
    <name evidence="2" type="ORF">O9570_08160</name>
</gene>
<keyword evidence="1" id="KW-0812">Transmembrane</keyword>
<dbReference type="InterPro" id="IPR012902">
    <property type="entry name" value="N_methyl_site"/>
</dbReference>
<keyword evidence="1" id="KW-0472">Membrane</keyword>
<protein>
    <submittedName>
        <fullName evidence="2">Prepilin-type N-terminal cleavage/methylation domain-containing protein</fullName>
    </submittedName>
</protein>
<reference evidence="2" key="1">
    <citation type="submission" date="2022-12" db="EMBL/GenBank/DDBJ databases">
        <authorList>
            <person name="Voronina O.L."/>
            <person name="Kunda M.S."/>
            <person name="Ryzhova N."/>
            <person name="Aksenova E.I."/>
        </authorList>
    </citation>
    <scope>NUCLEOTIDE SEQUENCE</scope>
    <source>
        <strain evidence="2">SCCH136:Ach223948</strain>
    </source>
</reference>